<dbReference type="Gramene" id="XM_028392366.1">
    <property type="protein sequence ID" value="XP_028248167.1"/>
    <property type="gene ID" value="LOC114425435"/>
</dbReference>
<organism evidence="2 3">
    <name type="scientific">Glycine soja</name>
    <name type="common">Wild soybean</name>
    <dbReference type="NCBI Taxonomy" id="3848"/>
    <lineage>
        <taxon>Eukaryota</taxon>
        <taxon>Viridiplantae</taxon>
        <taxon>Streptophyta</taxon>
        <taxon>Embryophyta</taxon>
        <taxon>Tracheophyta</taxon>
        <taxon>Spermatophyta</taxon>
        <taxon>Magnoliopsida</taxon>
        <taxon>eudicotyledons</taxon>
        <taxon>Gunneridae</taxon>
        <taxon>Pentapetalae</taxon>
        <taxon>rosids</taxon>
        <taxon>fabids</taxon>
        <taxon>Fabales</taxon>
        <taxon>Fabaceae</taxon>
        <taxon>Papilionoideae</taxon>
        <taxon>50 kb inversion clade</taxon>
        <taxon>NPAAA clade</taxon>
        <taxon>indigoferoid/millettioid clade</taxon>
        <taxon>Phaseoleae</taxon>
        <taxon>Glycine</taxon>
        <taxon>Glycine subgen. Soja</taxon>
    </lineage>
</organism>
<accession>A0A445J692</accession>
<dbReference type="PANTHER" id="PTHR36357:SF1">
    <property type="entry name" value="OS03G0148300 PROTEIN"/>
    <property type="match status" value="1"/>
</dbReference>
<evidence type="ECO:0008006" key="4">
    <source>
        <dbReference type="Google" id="ProtNLM"/>
    </source>
</evidence>
<dbReference type="AlphaFoldDB" id="A0A445J692"/>
<dbReference type="PANTHER" id="PTHR36357">
    <property type="entry name" value="OS03G0148300 PROTEIN"/>
    <property type="match status" value="1"/>
</dbReference>
<evidence type="ECO:0000313" key="2">
    <source>
        <dbReference type="EMBL" id="RZB93910.1"/>
    </source>
</evidence>
<proteinExistence type="predicted"/>
<sequence length="241" mass="27328">MVCQLIAYAATKSQTQSLNTFHSQKTHSRECIIPHLILSSPMTFQPVPTLLLLLLLASANSHFALAGKRKVHIPDELDDVFDDEEDDAWREWGKKPEPPFPSSDISKLDPSQIQQEMMKRHAGPVIGFVKLRPGSRRTPDMVAEFAMKWTHVLRTGAVGVRFMGVDLNTIMFNLESIKDLEELKEFVLDQSEAYEIKMGDQFFRRSGDPPLDEVIEKYNSEKAKADNADSEEIDPNVKTEL</sequence>
<dbReference type="EMBL" id="QZWG01000009">
    <property type="protein sequence ID" value="RZB93910.1"/>
    <property type="molecule type" value="Genomic_DNA"/>
</dbReference>
<evidence type="ECO:0000256" key="1">
    <source>
        <dbReference type="SAM" id="MobiDB-lite"/>
    </source>
</evidence>
<dbReference type="Gene3D" id="3.30.70.260">
    <property type="match status" value="1"/>
</dbReference>
<name>A0A445J692_GLYSO</name>
<keyword evidence="3" id="KW-1185">Reference proteome</keyword>
<feature type="region of interest" description="Disordered" evidence="1">
    <location>
        <begin position="220"/>
        <end position="241"/>
    </location>
</feature>
<gene>
    <name evidence="2" type="ORF">D0Y65_025287</name>
</gene>
<evidence type="ECO:0000313" key="3">
    <source>
        <dbReference type="Proteomes" id="UP000289340"/>
    </source>
</evidence>
<comment type="caution">
    <text evidence="2">The sequence shown here is derived from an EMBL/GenBank/DDBJ whole genome shotgun (WGS) entry which is preliminary data.</text>
</comment>
<dbReference type="Proteomes" id="UP000289340">
    <property type="component" value="Chromosome 9"/>
</dbReference>
<reference evidence="2 3" key="1">
    <citation type="submission" date="2018-09" db="EMBL/GenBank/DDBJ databases">
        <title>A high-quality reference genome of wild soybean provides a powerful tool to mine soybean genomes.</title>
        <authorList>
            <person name="Xie M."/>
            <person name="Chung C.Y.L."/>
            <person name="Li M.-W."/>
            <person name="Wong F.-L."/>
            <person name="Chan T.-F."/>
            <person name="Lam H.-M."/>
        </authorList>
    </citation>
    <scope>NUCLEOTIDE SEQUENCE [LARGE SCALE GENOMIC DNA]</scope>
    <source>
        <strain evidence="3">cv. W05</strain>
        <tissue evidence="2">Hypocotyl of etiolated seedlings</tissue>
    </source>
</reference>
<protein>
    <recommendedName>
        <fullName evidence="4">LDLR chaperone MESD</fullName>
    </recommendedName>
</protein>